<feature type="binding site" evidence="3">
    <location>
        <begin position="83"/>
        <end position="86"/>
    </location>
    <ligand>
        <name>substrate</name>
    </ligand>
</feature>
<dbReference type="CDD" id="cd07067">
    <property type="entry name" value="HP_PGM_like"/>
    <property type="match status" value="1"/>
</dbReference>
<dbReference type="InterPro" id="IPR051695">
    <property type="entry name" value="Phosphoglycerate_Mutase"/>
</dbReference>
<feature type="active site" description="Proton donor/acceptor" evidence="2">
    <location>
        <position position="83"/>
    </location>
</feature>
<evidence type="ECO:0000313" key="4">
    <source>
        <dbReference type="EMBL" id="NDL58949.1"/>
    </source>
</evidence>
<evidence type="ECO:0000256" key="3">
    <source>
        <dbReference type="PIRSR" id="PIRSR613078-2"/>
    </source>
</evidence>
<evidence type="ECO:0000256" key="2">
    <source>
        <dbReference type="PIRSR" id="PIRSR613078-1"/>
    </source>
</evidence>
<dbReference type="EMBL" id="WLZY01000006">
    <property type="protein sequence ID" value="NDL58949.1"/>
    <property type="molecule type" value="Genomic_DNA"/>
</dbReference>
<feature type="binding site" evidence="3">
    <location>
        <position position="59"/>
    </location>
    <ligand>
        <name>substrate</name>
    </ligand>
</feature>
<name>A0A7K3M6L7_9ACTN</name>
<reference evidence="4 5" key="1">
    <citation type="submission" date="2019-11" db="EMBL/GenBank/DDBJ databases">
        <authorList>
            <person name="Li X.-J."/>
            <person name="Feng X.-M."/>
        </authorList>
    </citation>
    <scope>NUCLEOTIDE SEQUENCE [LARGE SCALE GENOMIC DNA]</scope>
    <source>
        <strain evidence="4 5">XMNu-373</strain>
    </source>
</reference>
<evidence type="ECO:0000313" key="5">
    <source>
        <dbReference type="Proteomes" id="UP000460435"/>
    </source>
</evidence>
<accession>A0A7K3M6L7</accession>
<dbReference type="Gene3D" id="3.40.50.1240">
    <property type="entry name" value="Phosphoglycerate mutase-like"/>
    <property type="match status" value="1"/>
</dbReference>
<dbReference type="PANTHER" id="PTHR46517">
    <property type="entry name" value="FRUCTOSE-2,6-BISPHOSPHATASE TIGAR"/>
    <property type="match status" value="1"/>
</dbReference>
<dbReference type="GO" id="GO:0043456">
    <property type="term" value="P:regulation of pentose-phosphate shunt"/>
    <property type="evidence" value="ECO:0007669"/>
    <property type="project" value="TreeGrafter"/>
</dbReference>
<protein>
    <submittedName>
        <fullName evidence="4">Histidine phosphatase family protein</fullName>
    </submittedName>
</protein>
<keyword evidence="5" id="KW-1185">Reference proteome</keyword>
<dbReference type="SUPFAM" id="SSF53254">
    <property type="entry name" value="Phosphoglycerate mutase-like"/>
    <property type="match status" value="1"/>
</dbReference>
<dbReference type="Proteomes" id="UP000460435">
    <property type="component" value="Unassembled WGS sequence"/>
</dbReference>
<dbReference type="GO" id="GO:0005829">
    <property type="term" value="C:cytosol"/>
    <property type="evidence" value="ECO:0007669"/>
    <property type="project" value="TreeGrafter"/>
</dbReference>
<comment type="caution">
    <text evidence="4">The sequence shown here is derived from an EMBL/GenBank/DDBJ whole genome shotgun (WGS) entry which is preliminary data.</text>
</comment>
<gene>
    <name evidence="4" type="ORF">F7O44_17915</name>
</gene>
<dbReference type="AlphaFoldDB" id="A0A7K3M6L7"/>
<feature type="active site" description="Tele-phosphohistidine intermediate" evidence="2">
    <location>
        <position position="10"/>
    </location>
</feature>
<dbReference type="InterPro" id="IPR029033">
    <property type="entry name" value="His_PPase_superfam"/>
</dbReference>
<dbReference type="InterPro" id="IPR013078">
    <property type="entry name" value="His_Pase_superF_clade-1"/>
</dbReference>
<dbReference type="RefSeq" id="WP_162451652.1">
    <property type="nucleotide sequence ID" value="NZ_WLZY01000006.1"/>
</dbReference>
<dbReference type="PANTHER" id="PTHR46517:SF1">
    <property type="entry name" value="FRUCTOSE-2,6-BISPHOSPHATASE TIGAR"/>
    <property type="match status" value="1"/>
</dbReference>
<evidence type="ECO:0000256" key="1">
    <source>
        <dbReference type="ARBA" id="ARBA00022801"/>
    </source>
</evidence>
<dbReference type="Pfam" id="PF00300">
    <property type="entry name" value="His_Phos_1"/>
    <property type="match status" value="1"/>
</dbReference>
<organism evidence="4 5">
    <name type="scientific">Phytoactinopolyspora mesophila</name>
    <dbReference type="NCBI Taxonomy" id="2650750"/>
    <lineage>
        <taxon>Bacteria</taxon>
        <taxon>Bacillati</taxon>
        <taxon>Actinomycetota</taxon>
        <taxon>Actinomycetes</taxon>
        <taxon>Jiangellales</taxon>
        <taxon>Jiangellaceae</taxon>
        <taxon>Phytoactinopolyspora</taxon>
    </lineage>
</organism>
<sequence>MAVELIYETHSTSTDNEAGVATGWLPGELSATGRQVAAELGERRRNDGLAAVFVSDLRRAVETAAIAFGDTDIPVYQDVRLRECNYGELNGMPVARLAAERKHRIEQPFPEGESYLDVVDRTRDFLADLVRAWNGSRVVIIAHSANRWAFQALLTGVDLNELVDSPFTWQPGWHFTAS</sequence>
<keyword evidence="1" id="KW-0378">Hydrolase</keyword>
<dbReference type="GO" id="GO:0004331">
    <property type="term" value="F:fructose-2,6-bisphosphate 2-phosphatase activity"/>
    <property type="evidence" value="ECO:0007669"/>
    <property type="project" value="TreeGrafter"/>
</dbReference>
<feature type="binding site" evidence="3">
    <location>
        <begin position="22"/>
        <end position="23"/>
    </location>
    <ligand>
        <name>substrate</name>
    </ligand>
</feature>
<dbReference type="GO" id="GO:0045820">
    <property type="term" value="P:negative regulation of glycolytic process"/>
    <property type="evidence" value="ECO:0007669"/>
    <property type="project" value="TreeGrafter"/>
</dbReference>
<proteinExistence type="predicted"/>